<name>A0A923G7D3_9PSED</name>
<dbReference type="EMBL" id="JABWRJ010000006">
    <property type="protein sequence ID" value="MBC3445565.1"/>
    <property type="molecule type" value="Genomic_DNA"/>
</dbReference>
<gene>
    <name evidence="1" type="ORF">HU751_07260</name>
</gene>
<reference evidence="1" key="2">
    <citation type="submission" date="2020-07" db="EMBL/GenBank/DDBJ databases">
        <authorList>
            <person name="Lood C."/>
            <person name="Girard L."/>
        </authorList>
    </citation>
    <scope>NUCLEOTIDE SEQUENCE</scope>
    <source>
        <strain evidence="1">BW13M1</strain>
    </source>
</reference>
<protein>
    <submittedName>
        <fullName evidence="1">Uncharacterized protein</fullName>
    </submittedName>
</protein>
<organism evidence="1">
    <name type="scientific">Pseudomonas peradeniyensis</name>
    <dbReference type="NCBI Taxonomy" id="2745488"/>
    <lineage>
        <taxon>Bacteria</taxon>
        <taxon>Pseudomonadati</taxon>
        <taxon>Pseudomonadota</taxon>
        <taxon>Gammaproteobacteria</taxon>
        <taxon>Pseudomonadales</taxon>
        <taxon>Pseudomonadaceae</taxon>
        <taxon>Pseudomonas</taxon>
    </lineage>
</organism>
<sequence>MTAPAFTPEHLARCVGNGPIDKQVRNWLATLSSAERITFLKGLWSTNTRYALLLTQGARLSRQENAALLRHWLESGNHNAAQALISYLEPVLGKRVFWRIAAQSAITEAMGDFLNYHSQGRLDAERSPPTVCT</sequence>
<dbReference type="AlphaFoldDB" id="A0A923G7D3"/>
<comment type="caution">
    <text evidence="1">The sequence shown here is derived from an EMBL/GenBank/DDBJ whole genome shotgun (WGS) entry which is preliminary data.</text>
</comment>
<proteinExistence type="predicted"/>
<accession>A0A923G7D3</accession>
<reference evidence="1" key="1">
    <citation type="journal article" date="2020" name="Microorganisms">
        <title>Reliable Identification of Environmental Pseudomonas Isolates Using the rpoD Gene.</title>
        <authorList>
            <consortium name="The Broad Institute Genome Sequencing Platform"/>
            <person name="Girard L."/>
            <person name="Lood C."/>
            <person name="Rokni-Zadeh H."/>
            <person name="van Noort V."/>
            <person name="Lavigne R."/>
            <person name="De Mot R."/>
        </authorList>
    </citation>
    <scope>NUCLEOTIDE SEQUENCE</scope>
    <source>
        <strain evidence="1">BW13M1</strain>
    </source>
</reference>
<dbReference type="RefSeq" id="WP_186732617.1">
    <property type="nucleotide sequence ID" value="NZ_JABWRJ020000001.1"/>
</dbReference>
<evidence type="ECO:0000313" key="1">
    <source>
        <dbReference type="EMBL" id="MBC3445565.1"/>
    </source>
</evidence>